<dbReference type="KEGG" id="adin:H7849_15000"/>
<name>A0A7G8BD38_9BACT</name>
<dbReference type="Proteomes" id="UP000515312">
    <property type="component" value="Chromosome"/>
</dbReference>
<keyword evidence="2" id="KW-1185">Reference proteome</keyword>
<accession>A0A7G8BD38</accession>
<dbReference type="Gene3D" id="1.10.10.1320">
    <property type="entry name" value="Anti-sigma factor, zinc-finger domain"/>
    <property type="match status" value="1"/>
</dbReference>
<proteinExistence type="predicted"/>
<sequence length="443" mass="47263">MKHEEVNQGVLRAYLDGELDSMRFFAVEQHLQGCSVCSGELATLRRHAACIREGLDKLPGLPDADSSARAWFAFQKKREEWMDNDQIRWTLWQKLSLAGGCLGVAAVTLVLTVAPVRAWAEGLLAIFRVERFTILEINPAALKNEGLQNNQLLNQTIGRVLSDEITITQSPQKPQLMPNAATASKVAGFPVQLLLGQTPSSLLLESGIGMNMKLDGDRIQSILDEAGRSDLRIPASVDGAIIGVRVPAGVMAFYGNCGDVASRMMGQAGPNPGTKNPSASADHSVVVHLGGADKSVSEAGVDVSANQARHANRVSAGETSGQEADATCVSLFEIPSPMVSAPQEIDPAQIAQVALQFLGMSANDAANFTQTVDWTSTLVLPVVRGESKYEQVHVNGNEGALLRAANQNQSGHFSLMWIDNGIVFALNGTGDDTTAINLASQLQ</sequence>
<evidence type="ECO:0000313" key="1">
    <source>
        <dbReference type="EMBL" id="QNI30458.1"/>
    </source>
</evidence>
<protein>
    <recommendedName>
        <fullName evidence="3">Zinc-finger domain-containing protein</fullName>
    </recommendedName>
</protein>
<reference evidence="1 2" key="1">
    <citation type="submission" date="2020-08" db="EMBL/GenBank/DDBJ databases">
        <title>Edaphobacter telluris sp. nov. and Acidobacterium dinghuensis sp. nov., two acidobacteria isolated from forest soil.</title>
        <authorList>
            <person name="Fu J."/>
            <person name="Qiu L."/>
        </authorList>
    </citation>
    <scope>NUCLEOTIDE SEQUENCE [LARGE SCALE GENOMIC DNA]</scope>
    <source>
        <strain evidence="1">4Y35</strain>
    </source>
</reference>
<dbReference type="RefSeq" id="WP_186740366.1">
    <property type="nucleotide sequence ID" value="NZ_CP060394.1"/>
</dbReference>
<dbReference type="InterPro" id="IPR041916">
    <property type="entry name" value="Anti_sigma_zinc_sf"/>
</dbReference>
<evidence type="ECO:0000313" key="2">
    <source>
        <dbReference type="Proteomes" id="UP000515312"/>
    </source>
</evidence>
<organism evidence="1 2">
    <name type="scientific">Alloacidobacterium dinghuense</name>
    <dbReference type="NCBI Taxonomy" id="2763107"/>
    <lineage>
        <taxon>Bacteria</taxon>
        <taxon>Pseudomonadati</taxon>
        <taxon>Acidobacteriota</taxon>
        <taxon>Terriglobia</taxon>
        <taxon>Terriglobales</taxon>
        <taxon>Acidobacteriaceae</taxon>
        <taxon>Alloacidobacterium</taxon>
    </lineage>
</organism>
<evidence type="ECO:0008006" key="3">
    <source>
        <dbReference type="Google" id="ProtNLM"/>
    </source>
</evidence>
<dbReference type="AlphaFoldDB" id="A0A7G8BD38"/>
<dbReference type="EMBL" id="CP060394">
    <property type="protein sequence ID" value="QNI30458.1"/>
    <property type="molecule type" value="Genomic_DNA"/>
</dbReference>
<gene>
    <name evidence="1" type="ORF">H7849_15000</name>
</gene>